<reference evidence="5" key="1">
    <citation type="submission" date="2025-08" db="UniProtKB">
        <authorList>
            <consortium name="RefSeq"/>
        </authorList>
    </citation>
    <scope>IDENTIFICATION</scope>
</reference>
<sequence length="317" mass="36170">MFLSHSICFWSDITIYSFQVVLMSSVPLKVSLNVVQVEVVYDVFLYHRIHFSSVLHDGQRNKILLAGCNKKRDNKVVIKLMPILSHEDADRFIYEVCLMKLAADIPGVVTLSSVTRCDNNGYFIMPFYEKRDLLSQEGNLSHFSWFKVFVTMAVTLRRLHKKRIYYQDLRPQNILLTDSHVAFISDFGAASLLPKGSDKVDTWTAAPGFRGPEADQEGGPFCPFQLDTYSLAVSMWQVLSGLCPVKNKPLDHLDNIPPQYAPLLKKLLRPDPDKRWTLDKFLTEALVLRPDLTCFCLGFLDPDPSVPRSIDRQCYSS</sequence>
<evidence type="ECO:0000259" key="3">
    <source>
        <dbReference type="PROSITE" id="PS50011"/>
    </source>
</evidence>
<evidence type="ECO:0000256" key="1">
    <source>
        <dbReference type="ARBA" id="ARBA00022741"/>
    </source>
</evidence>
<dbReference type="SMART" id="SM00220">
    <property type="entry name" value="S_TKc"/>
    <property type="match status" value="1"/>
</dbReference>
<evidence type="ECO:0000313" key="4">
    <source>
        <dbReference type="Proteomes" id="UP000694888"/>
    </source>
</evidence>
<dbReference type="InterPro" id="IPR000719">
    <property type="entry name" value="Prot_kinase_dom"/>
</dbReference>
<dbReference type="RefSeq" id="XP_005093802.2">
    <property type="nucleotide sequence ID" value="XM_005093745.2"/>
</dbReference>
<keyword evidence="4" id="KW-1185">Reference proteome</keyword>
<evidence type="ECO:0000313" key="5">
    <source>
        <dbReference type="RefSeq" id="XP_005093802.2"/>
    </source>
</evidence>
<dbReference type="PROSITE" id="PS00109">
    <property type="entry name" value="PROTEIN_KINASE_TYR"/>
    <property type="match status" value="1"/>
</dbReference>
<dbReference type="Pfam" id="PF00069">
    <property type="entry name" value="Pkinase"/>
    <property type="match status" value="1"/>
</dbReference>
<dbReference type="InterPro" id="IPR008266">
    <property type="entry name" value="Tyr_kinase_AS"/>
</dbReference>
<dbReference type="InterPro" id="IPR011009">
    <property type="entry name" value="Kinase-like_dom_sf"/>
</dbReference>
<name>A0ABM0JHJ4_APLCA</name>
<dbReference type="PROSITE" id="PS50011">
    <property type="entry name" value="PROTEIN_KINASE_DOM"/>
    <property type="match status" value="1"/>
</dbReference>
<dbReference type="SUPFAM" id="SSF56112">
    <property type="entry name" value="Protein kinase-like (PK-like)"/>
    <property type="match status" value="1"/>
</dbReference>
<dbReference type="GeneID" id="101847564"/>
<dbReference type="Gene3D" id="1.10.510.10">
    <property type="entry name" value="Transferase(Phosphotransferase) domain 1"/>
    <property type="match status" value="1"/>
</dbReference>
<dbReference type="Proteomes" id="UP000694888">
    <property type="component" value="Unplaced"/>
</dbReference>
<feature type="domain" description="Protein kinase" evidence="3">
    <location>
        <begin position="49"/>
        <end position="287"/>
    </location>
</feature>
<keyword evidence="2" id="KW-0067">ATP-binding</keyword>
<organism evidence="4 5">
    <name type="scientific">Aplysia californica</name>
    <name type="common">California sea hare</name>
    <dbReference type="NCBI Taxonomy" id="6500"/>
    <lineage>
        <taxon>Eukaryota</taxon>
        <taxon>Metazoa</taxon>
        <taxon>Spiralia</taxon>
        <taxon>Lophotrochozoa</taxon>
        <taxon>Mollusca</taxon>
        <taxon>Gastropoda</taxon>
        <taxon>Heterobranchia</taxon>
        <taxon>Euthyneura</taxon>
        <taxon>Tectipleura</taxon>
        <taxon>Aplysiida</taxon>
        <taxon>Aplysioidea</taxon>
        <taxon>Aplysiidae</taxon>
        <taxon>Aplysia</taxon>
    </lineage>
</organism>
<keyword evidence="1" id="KW-0547">Nucleotide-binding</keyword>
<dbReference type="CDD" id="cd00180">
    <property type="entry name" value="PKc"/>
    <property type="match status" value="1"/>
</dbReference>
<proteinExistence type="predicted"/>
<dbReference type="PANTHER" id="PTHR24346:SF30">
    <property type="entry name" value="MATERNAL EMBRYONIC LEUCINE ZIPPER KINASE"/>
    <property type="match status" value="1"/>
</dbReference>
<gene>
    <name evidence="5" type="primary">LOC101847564</name>
</gene>
<dbReference type="PANTHER" id="PTHR24346">
    <property type="entry name" value="MAP/MICROTUBULE AFFINITY-REGULATING KINASE"/>
    <property type="match status" value="1"/>
</dbReference>
<accession>A0ABM0JHJ4</accession>
<evidence type="ECO:0000256" key="2">
    <source>
        <dbReference type="ARBA" id="ARBA00022840"/>
    </source>
</evidence>
<protein>
    <submittedName>
        <fullName evidence="5">CBL-interacting serine/threonine-protein kinase 26-like</fullName>
    </submittedName>
</protein>